<comment type="caution">
    <text evidence="12">The sequence shown here is derived from an EMBL/GenBank/DDBJ whole genome shotgun (WGS) entry which is preliminary data.</text>
</comment>
<comment type="similarity">
    <text evidence="2">Belongs to the USE1 family.</text>
</comment>
<proteinExistence type="inferred from homology"/>
<evidence type="ECO:0000256" key="7">
    <source>
        <dbReference type="ARBA" id="ARBA00022927"/>
    </source>
</evidence>
<evidence type="ECO:0000256" key="5">
    <source>
        <dbReference type="ARBA" id="ARBA00022824"/>
    </source>
</evidence>
<evidence type="ECO:0000313" key="13">
    <source>
        <dbReference type="Proteomes" id="UP000280598"/>
    </source>
</evidence>
<evidence type="ECO:0000256" key="1">
    <source>
        <dbReference type="ARBA" id="ARBA00004163"/>
    </source>
</evidence>
<evidence type="ECO:0000256" key="8">
    <source>
        <dbReference type="ARBA" id="ARBA00022989"/>
    </source>
</evidence>
<dbReference type="GO" id="GO:0006890">
    <property type="term" value="P:retrograde vesicle-mediated transport, Golgi to endoplasmic reticulum"/>
    <property type="evidence" value="ECO:0007669"/>
    <property type="project" value="TreeGrafter"/>
</dbReference>
<protein>
    <recommendedName>
        <fullName evidence="14">Synaptobrevin</fullName>
    </recommendedName>
</protein>
<keyword evidence="9 11" id="KW-0472">Membrane</keyword>
<evidence type="ECO:0000256" key="6">
    <source>
        <dbReference type="ARBA" id="ARBA00022892"/>
    </source>
</evidence>
<gene>
    <name evidence="12" type="ORF">D0860_07816</name>
</gene>
<dbReference type="InterPro" id="IPR019150">
    <property type="entry name" value="Vesicle_transport_protein_Use1"/>
</dbReference>
<dbReference type="EMBL" id="QWIS01000227">
    <property type="protein sequence ID" value="RMZ00918.1"/>
    <property type="molecule type" value="Genomic_DNA"/>
</dbReference>
<reference evidence="12 13" key="1">
    <citation type="journal article" date="2018" name="BMC Genomics">
        <title>Genomic evidence for intraspecific hybridization in a clonal and extremely halotolerant yeast.</title>
        <authorList>
            <person name="Gostincar C."/>
            <person name="Stajich J.E."/>
            <person name="Zupancic J."/>
            <person name="Zalar P."/>
            <person name="Gunde-Cimerman N."/>
        </authorList>
    </citation>
    <scope>NUCLEOTIDE SEQUENCE [LARGE SCALE GENOMIC DNA]</scope>
    <source>
        <strain evidence="12 13">EXF-562</strain>
    </source>
</reference>
<evidence type="ECO:0000313" key="12">
    <source>
        <dbReference type="EMBL" id="RMZ00918.1"/>
    </source>
</evidence>
<feature type="compositionally biased region" description="Polar residues" evidence="10">
    <location>
        <begin position="177"/>
        <end position="199"/>
    </location>
</feature>
<evidence type="ECO:0000256" key="10">
    <source>
        <dbReference type="SAM" id="MobiDB-lite"/>
    </source>
</evidence>
<evidence type="ECO:0000256" key="11">
    <source>
        <dbReference type="SAM" id="Phobius"/>
    </source>
</evidence>
<evidence type="ECO:0000256" key="9">
    <source>
        <dbReference type="ARBA" id="ARBA00023136"/>
    </source>
</evidence>
<feature type="region of interest" description="Disordered" evidence="10">
    <location>
        <begin position="126"/>
        <end position="214"/>
    </location>
</feature>
<evidence type="ECO:0000256" key="4">
    <source>
        <dbReference type="ARBA" id="ARBA00022692"/>
    </source>
</evidence>
<feature type="compositionally biased region" description="Acidic residues" evidence="10">
    <location>
        <begin position="98"/>
        <end position="112"/>
    </location>
</feature>
<feature type="compositionally biased region" description="Pro residues" evidence="10">
    <location>
        <begin position="139"/>
        <end position="153"/>
    </location>
</feature>
<feature type="region of interest" description="Disordered" evidence="10">
    <location>
        <begin position="89"/>
        <end position="112"/>
    </location>
</feature>
<dbReference type="GO" id="GO:0005484">
    <property type="term" value="F:SNAP receptor activity"/>
    <property type="evidence" value="ECO:0007669"/>
    <property type="project" value="TreeGrafter"/>
</dbReference>
<comment type="subcellular location">
    <subcellularLocation>
        <location evidence="1">Endoplasmic reticulum membrane</location>
        <topology evidence="1">Single-pass type IV membrane protein</topology>
    </subcellularLocation>
</comment>
<keyword evidence="7" id="KW-0653">Protein transport</keyword>
<accession>A0A3M7GJ89</accession>
<feature type="transmembrane region" description="Helical" evidence="11">
    <location>
        <begin position="301"/>
        <end position="319"/>
    </location>
</feature>
<name>A0A3M7GJ89_HORWE</name>
<evidence type="ECO:0000256" key="3">
    <source>
        <dbReference type="ARBA" id="ARBA00022448"/>
    </source>
</evidence>
<evidence type="ECO:0008006" key="14">
    <source>
        <dbReference type="Google" id="ProtNLM"/>
    </source>
</evidence>
<dbReference type="VEuPathDB" id="FungiDB:BTJ68_13847"/>
<dbReference type="AlphaFoldDB" id="A0A3M7GJ89"/>
<keyword evidence="3" id="KW-0813">Transport</keyword>
<keyword evidence="6" id="KW-0931">ER-Golgi transport</keyword>
<sequence length="324" mass="35764">MDQNSTITLNRLLTKLDSTLIQTPNPKLGSSQYDRARISANLEHARTLLLTLEKKSATIRTQSQRQQVQTDLQQKRDLIKRLDGKLQELEQSAHGDDDGSDTDSDIDGGDESQDLLKQYAPARHDAYGGIDRGESQPPASAPTPPSSQPPQPPSSSASAAAPPPQPELRSRHRPLQASDNHNAASTTARDSLFANRSSPQQQQHHTTQGETRRSDLASHELTMSHNRHEQDTLSTSLLSLAQALTQSAQQMGVSIESEKDIMKRAEGGLEKSAQGMEAAERRMGMLRRMSEGQGWWGRVKLYGFIFALWVGCFLVVFLGPKLRL</sequence>
<evidence type="ECO:0000256" key="2">
    <source>
        <dbReference type="ARBA" id="ARBA00007891"/>
    </source>
</evidence>
<dbReference type="PANTHER" id="PTHR13050">
    <property type="entry name" value="USE1-LIKE PROTEIN"/>
    <property type="match status" value="1"/>
</dbReference>
<dbReference type="GO" id="GO:0031201">
    <property type="term" value="C:SNARE complex"/>
    <property type="evidence" value="ECO:0007669"/>
    <property type="project" value="TreeGrafter"/>
</dbReference>
<dbReference type="PANTHER" id="PTHR13050:SF7">
    <property type="entry name" value="VESICLE TRANSPORT PROTEIN USE1"/>
    <property type="match status" value="1"/>
</dbReference>
<dbReference type="Proteomes" id="UP000280598">
    <property type="component" value="Unassembled WGS sequence"/>
</dbReference>
<keyword evidence="5" id="KW-0256">Endoplasmic reticulum</keyword>
<keyword evidence="4 11" id="KW-0812">Transmembrane</keyword>
<keyword evidence="8 11" id="KW-1133">Transmembrane helix</keyword>
<organism evidence="12 13">
    <name type="scientific">Hortaea werneckii</name>
    <name type="common">Black yeast</name>
    <name type="synonym">Cladosporium werneckii</name>
    <dbReference type="NCBI Taxonomy" id="91943"/>
    <lineage>
        <taxon>Eukaryota</taxon>
        <taxon>Fungi</taxon>
        <taxon>Dikarya</taxon>
        <taxon>Ascomycota</taxon>
        <taxon>Pezizomycotina</taxon>
        <taxon>Dothideomycetes</taxon>
        <taxon>Dothideomycetidae</taxon>
        <taxon>Mycosphaerellales</taxon>
        <taxon>Teratosphaeriaceae</taxon>
        <taxon>Hortaea</taxon>
    </lineage>
</organism>
<dbReference type="GO" id="GO:0005789">
    <property type="term" value="C:endoplasmic reticulum membrane"/>
    <property type="evidence" value="ECO:0007669"/>
    <property type="project" value="UniProtKB-SubCell"/>
</dbReference>
<dbReference type="GO" id="GO:0015031">
    <property type="term" value="P:protein transport"/>
    <property type="evidence" value="ECO:0007669"/>
    <property type="project" value="UniProtKB-KW"/>
</dbReference>